<organism evidence="1 2">
    <name type="scientific">Levilactobacillus lanxiensis</name>
    <dbReference type="NCBI Taxonomy" id="2799568"/>
    <lineage>
        <taxon>Bacteria</taxon>
        <taxon>Bacillati</taxon>
        <taxon>Bacillota</taxon>
        <taxon>Bacilli</taxon>
        <taxon>Lactobacillales</taxon>
        <taxon>Lactobacillaceae</taxon>
        <taxon>Levilactobacillus</taxon>
    </lineage>
</organism>
<name>A0ABW4D127_9LACO</name>
<dbReference type="EMBL" id="JBHTOD010000004">
    <property type="protein sequence ID" value="MFD1455239.1"/>
    <property type="molecule type" value="Genomic_DNA"/>
</dbReference>
<dbReference type="RefSeq" id="WP_203644523.1">
    <property type="nucleotide sequence ID" value="NZ_BOLN01000004.1"/>
</dbReference>
<gene>
    <name evidence="1" type="ORF">ACFQ44_06010</name>
</gene>
<proteinExistence type="predicted"/>
<sequence>MAMEWSAYIQGTVNVTREEIRGMSGNELSILQYATEQRTKANRYNQAAAIALAFGGKEGS</sequence>
<comment type="caution">
    <text evidence="1">The sequence shown here is derived from an EMBL/GenBank/DDBJ whole genome shotgun (WGS) entry which is preliminary data.</text>
</comment>
<evidence type="ECO:0000313" key="2">
    <source>
        <dbReference type="Proteomes" id="UP001597189"/>
    </source>
</evidence>
<accession>A0ABW4D127</accession>
<evidence type="ECO:0000313" key="1">
    <source>
        <dbReference type="EMBL" id="MFD1455239.1"/>
    </source>
</evidence>
<keyword evidence="2" id="KW-1185">Reference proteome</keyword>
<dbReference type="Proteomes" id="UP001597189">
    <property type="component" value="Unassembled WGS sequence"/>
</dbReference>
<protein>
    <submittedName>
        <fullName evidence="1">Uncharacterized protein</fullName>
    </submittedName>
</protein>
<reference evidence="2" key="1">
    <citation type="journal article" date="2019" name="Int. J. Syst. Evol. Microbiol.">
        <title>The Global Catalogue of Microorganisms (GCM) 10K type strain sequencing project: providing services to taxonomists for standard genome sequencing and annotation.</title>
        <authorList>
            <consortium name="The Broad Institute Genomics Platform"/>
            <consortium name="The Broad Institute Genome Sequencing Center for Infectious Disease"/>
            <person name="Wu L."/>
            <person name="Ma J."/>
        </authorList>
    </citation>
    <scope>NUCLEOTIDE SEQUENCE [LARGE SCALE GENOMIC DNA]</scope>
    <source>
        <strain evidence="2">CCM 8979</strain>
    </source>
</reference>